<dbReference type="FunFam" id="3.40.50.2300:FF:000018">
    <property type="entry name" value="DNA-binding transcriptional regulator NtrC"/>
    <property type="match status" value="1"/>
</dbReference>
<dbReference type="PANTHER" id="PTHR44591">
    <property type="entry name" value="STRESS RESPONSE REGULATOR PROTEIN 1"/>
    <property type="match status" value="1"/>
</dbReference>
<sequence>MEKNILIIDDEKNIRMTLEKALAEDNYSIDMAINGEEALKKIKDKHYSVILLDLKLPGMDGIEVLEKINELDYETNIIIITGYGSIESAVKTMKLGAIDYLRKPFKPEKIRELVNEVYEKYDIKIDENAENTEDFNKIINLAKNKINNKDFNEAEKLLQKATGKKSTKPEPFNLLGVIYELQNKQTEAMKMYRAALALDPSYKPADENLERAGRLNPNKDDLNLGENKPENKKE</sequence>
<dbReference type="PANTHER" id="PTHR44591:SF3">
    <property type="entry name" value="RESPONSE REGULATORY DOMAIN-CONTAINING PROTEIN"/>
    <property type="match status" value="1"/>
</dbReference>
<proteinExistence type="predicted"/>
<evidence type="ECO:0000259" key="7">
    <source>
        <dbReference type="PROSITE" id="PS50110"/>
    </source>
</evidence>
<evidence type="ECO:0000256" key="6">
    <source>
        <dbReference type="SAM" id="MobiDB-lite"/>
    </source>
</evidence>
<dbReference type="PROSITE" id="PS50110">
    <property type="entry name" value="RESPONSE_REGULATORY"/>
    <property type="match status" value="1"/>
</dbReference>
<keyword evidence="9" id="KW-1185">Reference proteome</keyword>
<dbReference type="SMART" id="SM00028">
    <property type="entry name" value="TPR"/>
    <property type="match status" value="2"/>
</dbReference>
<feature type="modified residue" description="4-aspartylphosphate" evidence="4">
    <location>
        <position position="53"/>
    </location>
</feature>
<feature type="domain" description="Response regulatory" evidence="7">
    <location>
        <begin position="4"/>
        <end position="118"/>
    </location>
</feature>
<keyword evidence="2" id="KW-0805">Transcription regulation</keyword>
<reference evidence="8" key="1">
    <citation type="submission" date="2019-08" db="EMBL/GenBank/DDBJ databases">
        <title>Genomic characterization of a novel candidate phylum (ARYD3) from a high temperature, high salinity tertiary oil reservoir in north central Oklahoma, USA.</title>
        <authorList>
            <person name="Youssef N.H."/>
            <person name="Yadav A."/>
            <person name="Elshahed M.S."/>
        </authorList>
    </citation>
    <scope>NUCLEOTIDE SEQUENCE [LARGE SCALE GENOMIC DNA]</scope>
    <source>
        <strain evidence="8">ARYD3</strain>
    </source>
</reference>
<evidence type="ECO:0000256" key="2">
    <source>
        <dbReference type="ARBA" id="ARBA00023015"/>
    </source>
</evidence>
<dbReference type="EMBL" id="VSIX01000033">
    <property type="protein sequence ID" value="TYB31433.1"/>
    <property type="molecule type" value="Genomic_DNA"/>
</dbReference>
<dbReference type="InterPro" id="IPR050595">
    <property type="entry name" value="Bact_response_regulator"/>
</dbReference>
<gene>
    <name evidence="8" type="ORF">FXF47_03715</name>
</gene>
<dbReference type="InterPro" id="IPR011006">
    <property type="entry name" value="CheY-like_superfamily"/>
</dbReference>
<evidence type="ECO:0000256" key="3">
    <source>
        <dbReference type="ARBA" id="ARBA00023163"/>
    </source>
</evidence>
<feature type="repeat" description="TPR" evidence="5">
    <location>
        <begin position="169"/>
        <end position="202"/>
    </location>
</feature>
<organism evidence="8 9">
    <name type="scientific">Candidatus Mcinerneyibacterium aminivorans</name>
    <dbReference type="NCBI Taxonomy" id="2703815"/>
    <lineage>
        <taxon>Bacteria</taxon>
        <taxon>Candidatus Macinerneyibacteriota</taxon>
        <taxon>Candidatus Mcinerneyibacteria</taxon>
        <taxon>Candidatus Mcinerneyibacteriales</taxon>
        <taxon>Candidatus Mcinerneyibacteriaceae</taxon>
        <taxon>Candidatus Mcinerneyibacterium</taxon>
    </lineage>
</organism>
<dbReference type="Gene3D" id="3.40.50.2300">
    <property type="match status" value="1"/>
</dbReference>
<feature type="region of interest" description="Disordered" evidence="6">
    <location>
        <begin position="207"/>
        <end position="234"/>
    </location>
</feature>
<comment type="caution">
    <text evidence="8">The sequence shown here is derived from an EMBL/GenBank/DDBJ whole genome shotgun (WGS) entry which is preliminary data.</text>
</comment>
<evidence type="ECO:0000313" key="8">
    <source>
        <dbReference type="EMBL" id="TYB31433.1"/>
    </source>
</evidence>
<dbReference type="SMART" id="SM00448">
    <property type="entry name" value="REC"/>
    <property type="match status" value="1"/>
</dbReference>
<protein>
    <submittedName>
        <fullName evidence="8">Response regulator</fullName>
    </submittedName>
</protein>
<dbReference type="SUPFAM" id="SSF48452">
    <property type="entry name" value="TPR-like"/>
    <property type="match status" value="1"/>
</dbReference>
<dbReference type="Proteomes" id="UP000324143">
    <property type="component" value="Unassembled WGS sequence"/>
</dbReference>
<evidence type="ECO:0000256" key="5">
    <source>
        <dbReference type="PROSITE-ProRule" id="PRU00339"/>
    </source>
</evidence>
<evidence type="ECO:0000256" key="4">
    <source>
        <dbReference type="PROSITE-ProRule" id="PRU00169"/>
    </source>
</evidence>
<dbReference type="InterPro" id="IPR019734">
    <property type="entry name" value="TPR_rpt"/>
</dbReference>
<keyword evidence="5" id="KW-0802">TPR repeat</keyword>
<name>A0A5D0MIJ8_9BACT</name>
<dbReference type="AlphaFoldDB" id="A0A5D0MIJ8"/>
<dbReference type="InterPro" id="IPR001789">
    <property type="entry name" value="Sig_transdc_resp-reg_receiver"/>
</dbReference>
<dbReference type="SUPFAM" id="SSF52172">
    <property type="entry name" value="CheY-like"/>
    <property type="match status" value="1"/>
</dbReference>
<dbReference type="Pfam" id="PF13181">
    <property type="entry name" value="TPR_8"/>
    <property type="match status" value="1"/>
</dbReference>
<keyword evidence="1 4" id="KW-0597">Phosphoprotein</keyword>
<dbReference type="Pfam" id="PF00072">
    <property type="entry name" value="Response_reg"/>
    <property type="match status" value="1"/>
</dbReference>
<evidence type="ECO:0000256" key="1">
    <source>
        <dbReference type="ARBA" id="ARBA00022553"/>
    </source>
</evidence>
<dbReference type="InterPro" id="IPR011990">
    <property type="entry name" value="TPR-like_helical_dom_sf"/>
</dbReference>
<dbReference type="GO" id="GO:0000160">
    <property type="term" value="P:phosphorelay signal transduction system"/>
    <property type="evidence" value="ECO:0007669"/>
    <property type="project" value="InterPro"/>
</dbReference>
<dbReference type="Gene3D" id="1.25.40.10">
    <property type="entry name" value="Tetratricopeptide repeat domain"/>
    <property type="match status" value="1"/>
</dbReference>
<evidence type="ECO:0000313" key="9">
    <source>
        <dbReference type="Proteomes" id="UP000324143"/>
    </source>
</evidence>
<accession>A0A5D0MIJ8</accession>
<keyword evidence="3" id="KW-0804">Transcription</keyword>
<dbReference type="PROSITE" id="PS50005">
    <property type="entry name" value="TPR"/>
    <property type="match status" value="1"/>
</dbReference>